<organism evidence="7 8">
    <name type="scientific">Variibacter gotjawalensis</name>
    <dbReference type="NCBI Taxonomy" id="1333996"/>
    <lineage>
        <taxon>Bacteria</taxon>
        <taxon>Pseudomonadati</taxon>
        <taxon>Pseudomonadota</taxon>
        <taxon>Alphaproteobacteria</taxon>
        <taxon>Hyphomicrobiales</taxon>
        <taxon>Nitrobacteraceae</taxon>
        <taxon>Variibacter</taxon>
    </lineage>
</organism>
<evidence type="ECO:0000256" key="2">
    <source>
        <dbReference type="ARBA" id="ARBA00022475"/>
    </source>
</evidence>
<dbReference type="PANTHER" id="PTHR30250:SF11">
    <property type="entry name" value="O-ANTIGEN TRANSPORTER-RELATED"/>
    <property type="match status" value="1"/>
</dbReference>
<reference evidence="7 8" key="1">
    <citation type="submission" date="2015-08" db="EMBL/GenBank/DDBJ databases">
        <title>Investigation of the bacterial diversity of lava forest soil.</title>
        <authorList>
            <person name="Lee J.S."/>
        </authorList>
    </citation>
    <scope>NUCLEOTIDE SEQUENCE [LARGE SCALE GENOMIC DNA]</scope>
    <source>
        <strain evidence="7 8">GJW-30</strain>
    </source>
</reference>
<keyword evidence="4 6" id="KW-1133">Transmembrane helix</keyword>
<dbReference type="EMBL" id="AP014946">
    <property type="protein sequence ID" value="BAT57649.1"/>
    <property type="molecule type" value="Genomic_DNA"/>
</dbReference>
<feature type="transmembrane region" description="Helical" evidence="6">
    <location>
        <begin position="422"/>
        <end position="442"/>
    </location>
</feature>
<keyword evidence="8" id="KW-1185">Reference proteome</keyword>
<evidence type="ECO:0000256" key="1">
    <source>
        <dbReference type="ARBA" id="ARBA00004651"/>
    </source>
</evidence>
<dbReference type="AlphaFoldDB" id="A0A0S3PP04"/>
<feature type="transmembrane region" description="Helical" evidence="6">
    <location>
        <begin position="210"/>
        <end position="230"/>
    </location>
</feature>
<feature type="transmembrane region" description="Helical" evidence="6">
    <location>
        <begin position="287"/>
        <end position="313"/>
    </location>
</feature>
<dbReference type="GO" id="GO:0005886">
    <property type="term" value="C:plasma membrane"/>
    <property type="evidence" value="ECO:0007669"/>
    <property type="project" value="UniProtKB-SubCell"/>
</dbReference>
<keyword evidence="2" id="KW-1003">Cell membrane</keyword>
<keyword evidence="5 6" id="KW-0472">Membrane</keyword>
<dbReference type="RefSeq" id="WP_245408609.1">
    <property type="nucleotide sequence ID" value="NZ_AP014946.1"/>
</dbReference>
<gene>
    <name evidence="7" type="ORF">GJW-30_1_00156</name>
</gene>
<feature type="transmembrane region" description="Helical" evidence="6">
    <location>
        <begin position="250"/>
        <end position="267"/>
    </location>
</feature>
<sequence>MALSNESGRDGRTSLARAVAFARAWLTDASHSSLAQRAASTAFLIRLLSAAIAFLSQVLLARWMGSYEFGIYVYVWTWVLLIGGVADIGLSQSAQRFIPEYTSLQRLDALRGFLAGSRWIALGFSTAAAVVAALLVWKLTPLLHAYLVVPLFLACVCLPLFALGNVQEGISRSYDWLPLGMGAPYILRPALLFALMATAHALGLPENAESAMYAAVGATWITTILQLFVLQRRLDKKVPAGPKQYETRHWFATSLPILMVDGFYLLLTYTDILVLQQFQSPEKVAIYYAAAKTLALVAFVNFSVSAAVAHRFAEYHVLGDRERLSAFLSESIRWTFYPSLIATALILALGLPFLWLFGREFTSGYPLMFVLAIGLIARAAVGPVERLLNMSGEQKICAAVYATSFVVNLIGCLVLVPTLGVMGAAIATSFALVFESVLLFAVTKRRLGLHVFIWRRG</sequence>
<evidence type="ECO:0000256" key="3">
    <source>
        <dbReference type="ARBA" id="ARBA00022692"/>
    </source>
</evidence>
<proteinExistence type="predicted"/>
<accession>A0A0S3PP04</accession>
<dbReference type="Proteomes" id="UP000236884">
    <property type="component" value="Chromosome"/>
</dbReference>
<feature type="transmembrane region" description="Helical" evidence="6">
    <location>
        <begin position="364"/>
        <end position="384"/>
    </location>
</feature>
<feature type="transmembrane region" description="Helical" evidence="6">
    <location>
        <begin position="185"/>
        <end position="204"/>
    </location>
</feature>
<dbReference type="InterPro" id="IPR050833">
    <property type="entry name" value="Poly_Biosynth_Transport"/>
</dbReference>
<feature type="transmembrane region" description="Helical" evidence="6">
    <location>
        <begin position="71"/>
        <end position="90"/>
    </location>
</feature>
<dbReference type="Pfam" id="PF01943">
    <property type="entry name" value="Polysacc_synt"/>
    <property type="match status" value="1"/>
</dbReference>
<feature type="transmembrane region" description="Helical" evidence="6">
    <location>
        <begin position="396"/>
        <end position="416"/>
    </location>
</feature>
<evidence type="ECO:0000256" key="4">
    <source>
        <dbReference type="ARBA" id="ARBA00022989"/>
    </source>
</evidence>
<evidence type="ECO:0000256" key="6">
    <source>
        <dbReference type="SAM" id="Phobius"/>
    </source>
</evidence>
<feature type="transmembrane region" description="Helical" evidence="6">
    <location>
        <begin position="334"/>
        <end position="358"/>
    </location>
</feature>
<evidence type="ECO:0000313" key="7">
    <source>
        <dbReference type="EMBL" id="BAT57649.1"/>
    </source>
</evidence>
<dbReference type="InterPro" id="IPR002797">
    <property type="entry name" value="Polysacc_synth"/>
</dbReference>
<evidence type="ECO:0000256" key="5">
    <source>
        <dbReference type="ARBA" id="ARBA00023136"/>
    </source>
</evidence>
<feature type="transmembrane region" description="Helical" evidence="6">
    <location>
        <begin position="143"/>
        <end position="164"/>
    </location>
</feature>
<evidence type="ECO:0000313" key="8">
    <source>
        <dbReference type="Proteomes" id="UP000236884"/>
    </source>
</evidence>
<dbReference type="PANTHER" id="PTHR30250">
    <property type="entry name" value="PST FAMILY PREDICTED COLANIC ACID TRANSPORTER"/>
    <property type="match status" value="1"/>
</dbReference>
<feature type="transmembrane region" description="Helical" evidence="6">
    <location>
        <begin position="119"/>
        <end position="137"/>
    </location>
</feature>
<feature type="transmembrane region" description="Helical" evidence="6">
    <location>
        <begin position="43"/>
        <end position="65"/>
    </location>
</feature>
<keyword evidence="3 6" id="KW-0812">Transmembrane</keyword>
<dbReference type="KEGG" id="vgo:GJW-30_1_00156"/>
<name>A0A0S3PP04_9BRAD</name>
<protein>
    <submittedName>
        <fullName evidence="7">Polysaccharide biosynthesis protein</fullName>
    </submittedName>
</protein>
<comment type="subcellular location">
    <subcellularLocation>
        <location evidence="1">Cell membrane</location>
        <topology evidence="1">Multi-pass membrane protein</topology>
    </subcellularLocation>
</comment>